<evidence type="ECO:0000313" key="2">
    <source>
        <dbReference type="EMBL" id="MBU5671513.1"/>
    </source>
</evidence>
<dbReference type="Proteomes" id="UP000743001">
    <property type="component" value="Unassembled WGS sequence"/>
</dbReference>
<reference evidence="2 3" key="1">
    <citation type="submission" date="2021-06" db="EMBL/GenBank/DDBJ databases">
        <authorList>
            <person name="Sun Q."/>
            <person name="Li D."/>
        </authorList>
    </citation>
    <scope>NUCLEOTIDE SEQUENCE [LARGE SCALE GENOMIC DNA]</scope>
    <source>
        <strain evidence="2 3">MSJ-6</strain>
    </source>
</reference>
<protein>
    <submittedName>
        <fullName evidence="2">DUF4185 domain-containing protein</fullName>
    </submittedName>
</protein>
<organism evidence="2 3">
    <name type="scientific">Paenibacillus brevis</name>
    <dbReference type="NCBI Taxonomy" id="2841508"/>
    <lineage>
        <taxon>Bacteria</taxon>
        <taxon>Bacillati</taxon>
        <taxon>Bacillota</taxon>
        <taxon>Bacilli</taxon>
        <taxon>Bacillales</taxon>
        <taxon>Paenibacillaceae</taxon>
        <taxon>Paenibacillus</taxon>
    </lineage>
</organism>
<dbReference type="Pfam" id="PF13810">
    <property type="entry name" value="DUF4185"/>
    <property type="match status" value="1"/>
</dbReference>
<sequence>MALSAALLIIASCSNGSTEAERMTEPAGNKTFMVKGTSDLQKIAQLTGKDSLNRTDEFAVHGTDLGSMFTVDEKTYFVFGDTFGERPEGMTGGGGSFWRSNVMAYSSDRDPSDGITFDGMIADEIGFAKELLPSRKIDHDEMTIIPTHGLSANGALYLYFMSVNHWGDPGKWDANYAGVAKSTDEGQSWSVVDGLQWPGDSGFIQVSPFTVGDGDEATIYFWSIPSGRFGGVQLMRVQEKHLEELNQYEYFAGADSQGEPVWSPDMSKAETVVDDSVGELSVIWNPGLKRWLMTYLREGQGVVLREGLSPWGPWSDPVDLVPASDYPGLYAPFMNDRFLSEDGKTLYFALSLWDPYNVFWFRATLETLEDAD</sequence>
<accession>A0ABS6FMW2</accession>
<evidence type="ECO:0000259" key="1">
    <source>
        <dbReference type="Pfam" id="PF13810"/>
    </source>
</evidence>
<keyword evidence="3" id="KW-1185">Reference proteome</keyword>
<feature type="domain" description="DUF4185" evidence="1">
    <location>
        <begin position="51"/>
        <end position="362"/>
    </location>
</feature>
<dbReference type="InterPro" id="IPR025442">
    <property type="entry name" value="DUF4185"/>
</dbReference>
<gene>
    <name evidence="2" type="ORF">KQJ23_06660</name>
</gene>
<dbReference type="EMBL" id="JAHLQJ010000004">
    <property type="protein sequence ID" value="MBU5671513.1"/>
    <property type="molecule type" value="Genomic_DNA"/>
</dbReference>
<comment type="caution">
    <text evidence="2">The sequence shown here is derived from an EMBL/GenBank/DDBJ whole genome shotgun (WGS) entry which is preliminary data.</text>
</comment>
<evidence type="ECO:0000313" key="3">
    <source>
        <dbReference type="Proteomes" id="UP000743001"/>
    </source>
</evidence>
<proteinExistence type="predicted"/>
<name>A0ABS6FMW2_9BACL</name>